<reference evidence="5 6" key="1">
    <citation type="submission" date="2025-04" db="UniProtKB">
        <authorList>
            <consortium name="RefSeq"/>
        </authorList>
    </citation>
    <scope>IDENTIFICATION</scope>
</reference>
<feature type="short sequence motif" description="VHIID" evidence="3">
    <location>
        <begin position="173"/>
        <end position="177"/>
    </location>
</feature>
<proteinExistence type="inferred from homology"/>
<dbReference type="RefSeq" id="XP_020554883.1">
    <property type="nucleotide sequence ID" value="XM_020699224.1"/>
</dbReference>
<dbReference type="RefSeq" id="XP_020554884.1">
    <property type="nucleotide sequence ID" value="XM_020699225.1"/>
</dbReference>
<dbReference type="OrthoDB" id="762338at2759"/>
<evidence type="ECO:0000313" key="7">
    <source>
        <dbReference type="RefSeq" id="XP_020554885.1"/>
    </source>
</evidence>
<name>A0A8M8V765_SESIN</name>
<evidence type="ECO:0000313" key="6">
    <source>
        <dbReference type="RefSeq" id="XP_020554884.1"/>
    </source>
</evidence>
<dbReference type="PANTHER" id="PTHR31636">
    <property type="entry name" value="OSJNBA0084A10.13 PROTEIN-RELATED"/>
    <property type="match status" value="1"/>
</dbReference>
<dbReference type="AlphaFoldDB" id="A0A8M8V765"/>
<comment type="caution">
    <text evidence="3">Lacks conserved residue(s) required for the propagation of feature annotation.</text>
</comment>
<dbReference type="Pfam" id="PF03514">
    <property type="entry name" value="GRAS"/>
    <property type="match status" value="1"/>
</dbReference>
<evidence type="ECO:0000313" key="8">
    <source>
        <dbReference type="RefSeq" id="XP_020554886.1"/>
    </source>
</evidence>
<evidence type="ECO:0000256" key="1">
    <source>
        <dbReference type="ARBA" id="ARBA00023015"/>
    </source>
</evidence>
<dbReference type="InterPro" id="IPR005202">
    <property type="entry name" value="TF_GRAS"/>
</dbReference>
<evidence type="ECO:0000256" key="2">
    <source>
        <dbReference type="ARBA" id="ARBA00023163"/>
    </source>
</evidence>
<accession>A0A8M8V765</accession>
<feature type="region of interest" description="SAW" evidence="3">
    <location>
        <begin position="370"/>
        <end position="445"/>
    </location>
</feature>
<evidence type="ECO:0000313" key="4">
    <source>
        <dbReference type="Proteomes" id="UP000504604"/>
    </source>
</evidence>
<evidence type="ECO:0000256" key="3">
    <source>
        <dbReference type="PROSITE-ProRule" id="PRU01191"/>
    </source>
</evidence>
<evidence type="ECO:0000313" key="5">
    <source>
        <dbReference type="RefSeq" id="XP_020554883.1"/>
    </source>
</evidence>
<dbReference type="GeneID" id="105177644"/>
<dbReference type="Proteomes" id="UP000504604">
    <property type="component" value="Linkage group LG15"/>
</dbReference>
<dbReference type="KEGG" id="sind:105177644"/>
<keyword evidence="2" id="KW-0804">Transcription</keyword>
<comment type="similarity">
    <text evidence="3">Belongs to the GRAS family.</text>
</comment>
<keyword evidence="4" id="KW-1185">Reference proteome</keyword>
<dbReference type="RefSeq" id="XP_020554886.1">
    <property type="nucleotide sequence ID" value="XM_020699227.1"/>
</dbReference>
<keyword evidence="1" id="KW-0805">Transcription regulation</keyword>
<dbReference type="PROSITE" id="PS50985">
    <property type="entry name" value="GRAS"/>
    <property type="match status" value="1"/>
</dbReference>
<protein>
    <submittedName>
        <fullName evidence="5 6">Scarecrow-like protein 3</fullName>
    </submittedName>
</protein>
<sequence>MSMKGMNSYQTVALGNLWDEKSRLSFSEVDLTDILMKPDVTLSLSLPPSPTTNDGLNPQERGVKLIQLLLTCANHVSAGNLHHADACLCQLSRLAAITGDPMQRLCARFASALAARLVKRWPGLYKALNNGGQVSCDVDRARSVFSRAFPCLSFAYAIINRTLIQAVSGEPEIHVIDLSSGDSKLWVPFIRALADGGPDERPCLKITCVSRNKEAQERLGARLVKEAESLKMAFQFNPVNAGLRELTLDMLQIKTGEALALTSILGLHVLLAEDDRVDANFGLRRSNDVKECKRMNEFLEMVKSIGPKAILLVEQESNHNSNRLVDRFVEGLHFYSALFDSIDAAFGGLSCPDRTVLEEMLGKEIENIVAGEGMDREARHEEYSMWAVRFTRAGFRPIRLWYEVMEEARRVVDGYGPGGFKITSQKGSLMICWHDRPIYAVSAWNCISF</sequence>
<dbReference type="RefSeq" id="XP_020554885.1">
    <property type="nucleotide sequence ID" value="XM_020699226.1"/>
</dbReference>
<feature type="short sequence motif" description="LXXLL motif" evidence="3">
    <location>
        <begin position="267"/>
        <end position="271"/>
    </location>
</feature>
<feature type="region of interest" description="Leucine repeat I (LRI)" evidence="3">
    <location>
        <begin position="63"/>
        <end position="123"/>
    </location>
</feature>
<gene>
    <name evidence="5 6 7 8" type="primary">LOC105177644</name>
</gene>
<organism evidence="4 5">
    <name type="scientific">Sesamum indicum</name>
    <name type="common">Oriental sesame</name>
    <name type="synonym">Sesamum orientale</name>
    <dbReference type="NCBI Taxonomy" id="4182"/>
    <lineage>
        <taxon>Eukaryota</taxon>
        <taxon>Viridiplantae</taxon>
        <taxon>Streptophyta</taxon>
        <taxon>Embryophyta</taxon>
        <taxon>Tracheophyta</taxon>
        <taxon>Spermatophyta</taxon>
        <taxon>Magnoliopsida</taxon>
        <taxon>eudicotyledons</taxon>
        <taxon>Gunneridae</taxon>
        <taxon>Pentapetalae</taxon>
        <taxon>asterids</taxon>
        <taxon>lamiids</taxon>
        <taxon>Lamiales</taxon>
        <taxon>Pedaliaceae</taxon>
        <taxon>Sesamum</taxon>
    </lineage>
</organism>